<reference evidence="1 2" key="1">
    <citation type="journal article" date="2019" name="Nat. Ecol. Evol.">
        <title>Megaphylogeny resolves global patterns of mushroom evolution.</title>
        <authorList>
            <person name="Varga T."/>
            <person name="Krizsan K."/>
            <person name="Foldi C."/>
            <person name="Dima B."/>
            <person name="Sanchez-Garcia M."/>
            <person name="Sanchez-Ramirez S."/>
            <person name="Szollosi G.J."/>
            <person name="Szarkandi J.G."/>
            <person name="Papp V."/>
            <person name="Albert L."/>
            <person name="Andreopoulos W."/>
            <person name="Angelini C."/>
            <person name="Antonin V."/>
            <person name="Barry K.W."/>
            <person name="Bougher N.L."/>
            <person name="Buchanan P."/>
            <person name="Buyck B."/>
            <person name="Bense V."/>
            <person name="Catcheside P."/>
            <person name="Chovatia M."/>
            <person name="Cooper J."/>
            <person name="Damon W."/>
            <person name="Desjardin D."/>
            <person name="Finy P."/>
            <person name="Geml J."/>
            <person name="Haridas S."/>
            <person name="Hughes K."/>
            <person name="Justo A."/>
            <person name="Karasinski D."/>
            <person name="Kautmanova I."/>
            <person name="Kiss B."/>
            <person name="Kocsube S."/>
            <person name="Kotiranta H."/>
            <person name="LaButti K.M."/>
            <person name="Lechner B.E."/>
            <person name="Liimatainen K."/>
            <person name="Lipzen A."/>
            <person name="Lukacs Z."/>
            <person name="Mihaltcheva S."/>
            <person name="Morgado L.N."/>
            <person name="Niskanen T."/>
            <person name="Noordeloos M.E."/>
            <person name="Ohm R.A."/>
            <person name="Ortiz-Santana B."/>
            <person name="Ovrebo C."/>
            <person name="Racz N."/>
            <person name="Riley R."/>
            <person name="Savchenko A."/>
            <person name="Shiryaev A."/>
            <person name="Soop K."/>
            <person name="Spirin V."/>
            <person name="Szebenyi C."/>
            <person name="Tomsovsky M."/>
            <person name="Tulloss R.E."/>
            <person name="Uehling J."/>
            <person name="Grigoriev I.V."/>
            <person name="Vagvolgyi C."/>
            <person name="Papp T."/>
            <person name="Martin F.M."/>
            <person name="Miettinen O."/>
            <person name="Hibbett D.S."/>
            <person name="Nagy L.G."/>
        </authorList>
    </citation>
    <scope>NUCLEOTIDE SEQUENCE [LARGE SCALE GENOMIC DNA]</scope>
    <source>
        <strain evidence="1 2">NL-1719</strain>
    </source>
</reference>
<evidence type="ECO:0000313" key="2">
    <source>
        <dbReference type="Proteomes" id="UP000308600"/>
    </source>
</evidence>
<accession>A0ACD3ASY3</accession>
<organism evidence="1 2">
    <name type="scientific">Pluteus cervinus</name>
    <dbReference type="NCBI Taxonomy" id="181527"/>
    <lineage>
        <taxon>Eukaryota</taxon>
        <taxon>Fungi</taxon>
        <taxon>Dikarya</taxon>
        <taxon>Basidiomycota</taxon>
        <taxon>Agaricomycotina</taxon>
        <taxon>Agaricomycetes</taxon>
        <taxon>Agaricomycetidae</taxon>
        <taxon>Agaricales</taxon>
        <taxon>Pluteineae</taxon>
        <taxon>Pluteaceae</taxon>
        <taxon>Pluteus</taxon>
    </lineage>
</organism>
<keyword evidence="2" id="KW-1185">Reference proteome</keyword>
<name>A0ACD3ASY3_9AGAR</name>
<dbReference type="EMBL" id="ML208361">
    <property type="protein sequence ID" value="TFK68017.1"/>
    <property type="molecule type" value="Genomic_DNA"/>
</dbReference>
<evidence type="ECO:0000313" key="1">
    <source>
        <dbReference type="EMBL" id="TFK68017.1"/>
    </source>
</evidence>
<proteinExistence type="predicted"/>
<sequence length="122" mass="13285">MLASSALRALCSVSPFLLTPSHCSALWALDALSGCWGESVVDGFDLTKTTTEGSHKKICTPKSDAHPPRKLSCTFLSSSLLCFSRTQTLPPSSSYPLSFVPSTPFTHRLAFPLVLKILKTWR</sequence>
<protein>
    <submittedName>
        <fullName evidence="1">Uncharacterized protein</fullName>
    </submittedName>
</protein>
<dbReference type="Proteomes" id="UP000308600">
    <property type="component" value="Unassembled WGS sequence"/>
</dbReference>
<gene>
    <name evidence="1" type="ORF">BDN72DRAFT_842322</name>
</gene>